<gene>
    <name evidence="1" type="ORF">F1728_06495</name>
</gene>
<keyword evidence="2" id="KW-1185">Reference proteome</keyword>
<dbReference type="EMBL" id="CP043930">
    <property type="protein sequence ID" value="QGQ22341.1"/>
    <property type="molecule type" value="Genomic_DNA"/>
</dbReference>
<evidence type="ECO:0000313" key="1">
    <source>
        <dbReference type="EMBL" id="QGQ22341.1"/>
    </source>
</evidence>
<sequence length="70" mass="7786">MKHANFFLVIILCVFLRATHTGQLVPLSSIKGQWSGKAPDGTEISYTFTKGLVGKYRITVAKPYTKIDVE</sequence>
<accession>A0A6I6ABA7</accession>
<dbReference type="AlphaFoldDB" id="A0A6I6ABA7"/>
<reference evidence="1 2" key="1">
    <citation type="submission" date="2019-09" db="EMBL/GenBank/DDBJ databases">
        <title>Gimesia benthica sp. nov., a novel bacterium isolated from deep-sea water of the Northwest Indian Ocean.</title>
        <authorList>
            <person name="Dai X."/>
        </authorList>
    </citation>
    <scope>NUCLEOTIDE SEQUENCE [LARGE SCALE GENOMIC DNA]</scope>
    <source>
        <strain evidence="1 2">E7</strain>
    </source>
</reference>
<dbReference type="Proteomes" id="UP000427281">
    <property type="component" value="Chromosome"/>
</dbReference>
<organism evidence="1 2">
    <name type="scientific">Gimesia benthica</name>
    <dbReference type="NCBI Taxonomy" id="2608982"/>
    <lineage>
        <taxon>Bacteria</taxon>
        <taxon>Pseudomonadati</taxon>
        <taxon>Planctomycetota</taxon>
        <taxon>Planctomycetia</taxon>
        <taxon>Planctomycetales</taxon>
        <taxon>Planctomycetaceae</taxon>
        <taxon>Gimesia</taxon>
    </lineage>
</organism>
<proteinExistence type="predicted"/>
<name>A0A6I6ABA7_9PLAN</name>
<dbReference type="RefSeq" id="WP_155363422.1">
    <property type="nucleotide sequence ID" value="NZ_CP043930.1"/>
</dbReference>
<protein>
    <submittedName>
        <fullName evidence="1">Uncharacterized protein</fullName>
    </submittedName>
</protein>
<dbReference type="KEGG" id="gim:F1728_06495"/>
<evidence type="ECO:0000313" key="2">
    <source>
        <dbReference type="Proteomes" id="UP000427281"/>
    </source>
</evidence>